<organism evidence="2 3">
    <name type="scientific">Taxus chinensis</name>
    <name type="common">Chinese yew</name>
    <name type="synonym">Taxus wallichiana var. chinensis</name>
    <dbReference type="NCBI Taxonomy" id="29808"/>
    <lineage>
        <taxon>Eukaryota</taxon>
        <taxon>Viridiplantae</taxon>
        <taxon>Streptophyta</taxon>
        <taxon>Embryophyta</taxon>
        <taxon>Tracheophyta</taxon>
        <taxon>Spermatophyta</taxon>
        <taxon>Pinopsida</taxon>
        <taxon>Pinidae</taxon>
        <taxon>Conifers II</taxon>
        <taxon>Cupressales</taxon>
        <taxon>Taxaceae</taxon>
        <taxon>Taxus</taxon>
    </lineage>
</organism>
<feature type="compositionally biased region" description="Basic and acidic residues" evidence="1">
    <location>
        <begin position="16"/>
        <end position="42"/>
    </location>
</feature>
<dbReference type="EMBL" id="JAHRHJ020000009">
    <property type="protein sequence ID" value="KAH9300225.1"/>
    <property type="molecule type" value="Genomic_DNA"/>
</dbReference>
<gene>
    <name evidence="2" type="ORF">KI387_011808</name>
</gene>
<proteinExistence type="predicted"/>
<evidence type="ECO:0000313" key="3">
    <source>
        <dbReference type="Proteomes" id="UP000824469"/>
    </source>
</evidence>
<feature type="region of interest" description="Disordered" evidence="1">
    <location>
        <begin position="1"/>
        <end position="98"/>
    </location>
</feature>
<feature type="compositionally biased region" description="Acidic residues" evidence="1">
    <location>
        <begin position="60"/>
        <end position="69"/>
    </location>
</feature>
<keyword evidence="3" id="KW-1185">Reference proteome</keyword>
<name>A0AA38CH39_TAXCH</name>
<dbReference type="AlphaFoldDB" id="A0AA38CH39"/>
<protein>
    <submittedName>
        <fullName evidence="2">Uncharacterized protein</fullName>
    </submittedName>
</protein>
<feature type="non-terminal residue" evidence="2">
    <location>
        <position position="98"/>
    </location>
</feature>
<evidence type="ECO:0000256" key="1">
    <source>
        <dbReference type="SAM" id="MobiDB-lite"/>
    </source>
</evidence>
<accession>A0AA38CH39</accession>
<dbReference type="Proteomes" id="UP000824469">
    <property type="component" value="Unassembled WGS sequence"/>
</dbReference>
<comment type="caution">
    <text evidence="2">The sequence shown here is derived from an EMBL/GenBank/DDBJ whole genome shotgun (WGS) entry which is preliminary data.</text>
</comment>
<reference evidence="2 3" key="1">
    <citation type="journal article" date="2021" name="Nat. Plants">
        <title>The Taxus genome provides insights into paclitaxel biosynthesis.</title>
        <authorList>
            <person name="Xiong X."/>
            <person name="Gou J."/>
            <person name="Liao Q."/>
            <person name="Li Y."/>
            <person name="Zhou Q."/>
            <person name="Bi G."/>
            <person name="Li C."/>
            <person name="Du R."/>
            <person name="Wang X."/>
            <person name="Sun T."/>
            <person name="Guo L."/>
            <person name="Liang H."/>
            <person name="Lu P."/>
            <person name="Wu Y."/>
            <person name="Zhang Z."/>
            <person name="Ro D.K."/>
            <person name="Shang Y."/>
            <person name="Huang S."/>
            <person name="Yan J."/>
        </authorList>
    </citation>
    <scope>NUCLEOTIDE SEQUENCE [LARGE SCALE GENOMIC DNA]</scope>
    <source>
        <strain evidence="2">Ta-2019</strain>
    </source>
</reference>
<sequence>MASAKPSTYTHKKKSPVKEKTLEEEALEKPLTKEKFPEEAEKAGSPAEESRLKKKKRIEEETDSEETESLENYIGERDDEDEEDQELLVFSMHDSEEE</sequence>
<evidence type="ECO:0000313" key="2">
    <source>
        <dbReference type="EMBL" id="KAH9300225.1"/>
    </source>
</evidence>
<feature type="compositionally biased region" description="Acidic residues" evidence="1">
    <location>
        <begin position="77"/>
        <end position="86"/>
    </location>
</feature>